<evidence type="ECO:0000256" key="1">
    <source>
        <dbReference type="SAM" id="MobiDB-lite"/>
    </source>
</evidence>
<evidence type="ECO:0000256" key="2">
    <source>
        <dbReference type="SAM" id="Phobius"/>
    </source>
</evidence>
<dbReference type="AlphaFoldDB" id="A0AAD1XRZ0"/>
<evidence type="ECO:0000313" key="3">
    <source>
        <dbReference type="EMBL" id="CAI2377626.1"/>
    </source>
</evidence>
<comment type="caution">
    <text evidence="3">The sequence shown here is derived from an EMBL/GenBank/DDBJ whole genome shotgun (WGS) entry which is preliminary data.</text>
</comment>
<accession>A0AAD1XRZ0</accession>
<organism evidence="3 4">
    <name type="scientific">Euplotes crassus</name>
    <dbReference type="NCBI Taxonomy" id="5936"/>
    <lineage>
        <taxon>Eukaryota</taxon>
        <taxon>Sar</taxon>
        <taxon>Alveolata</taxon>
        <taxon>Ciliophora</taxon>
        <taxon>Intramacronucleata</taxon>
        <taxon>Spirotrichea</taxon>
        <taxon>Hypotrichia</taxon>
        <taxon>Euplotida</taxon>
        <taxon>Euplotidae</taxon>
        <taxon>Moneuplotes</taxon>
    </lineage>
</organism>
<dbReference type="EMBL" id="CAMPGE010019281">
    <property type="protein sequence ID" value="CAI2377626.1"/>
    <property type="molecule type" value="Genomic_DNA"/>
</dbReference>
<keyword evidence="2" id="KW-1133">Transmembrane helix</keyword>
<feature type="region of interest" description="Disordered" evidence="1">
    <location>
        <begin position="188"/>
        <end position="221"/>
    </location>
</feature>
<keyword evidence="4" id="KW-1185">Reference proteome</keyword>
<proteinExistence type="predicted"/>
<gene>
    <name evidence="3" type="ORF">ECRASSUSDP1_LOCUS19014</name>
</gene>
<keyword evidence="2" id="KW-0472">Membrane</keyword>
<keyword evidence="2" id="KW-0812">Transmembrane</keyword>
<feature type="transmembrane region" description="Helical" evidence="2">
    <location>
        <begin position="40"/>
        <end position="63"/>
    </location>
</feature>
<dbReference type="Proteomes" id="UP001295684">
    <property type="component" value="Unassembled WGS sequence"/>
</dbReference>
<evidence type="ECO:0000313" key="4">
    <source>
        <dbReference type="Proteomes" id="UP001295684"/>
    </source>
</evidence>
<protein>
    <submittedName>
        <fullName evidence="3">Uncharacterized protein</fullName>
    </submittedName>
</protein>
<reference evidence="3" key="1">
    <citation type="submission" date="2023-07" db="EMBL/GenBank/DDBJ databases">
        <authorList>
            <consortium name="AG Swart"/>
            <person name="Singh M."/>
            <person name="Singh A."/>
            <person name="Seah K."/>
            <person name="Emmerich C."/>
        </authorList>
    </citation>
    <scope>NUCLEOTIDE SEQUENCE</scope>
    <source>
        <strain evidence="3">DP1</strain>
    </source>
</reference>
<name>A0AAD1XRZ0_EUPCR</name>
<sequence>MATQRFLQESENSTDGCNNCQTCCADGVCKEQDQCNRGLVIGYILTGILMTLFVMVLVVLLICKCKKEYKKFKISEEHKNKKRQLRKILEKTGIIKGIPYEDQLPPFKSCKPYDLPRSIDEISLEKKNLARDNSNRYDLSSNKRPDQRFTVYDFRSKFPIKLKSLRDRPFAINIDQIKLNISSDISQNTESVISARSMKKKPGSSQANESDSYSISEDDAP</sequence>
<feature type="compositionally biased region" description="Polar residues" evidence="1">
    <location>
        <begin position="203"/>
        <end position="215"/>
    </location>
</feature>